<proteinExistence type="predicted"/>
<evidence type="ECO:0000313" key="3">
    <source>
        <dbReference type="Proteomes" id="UP000660862"/>
    </source>
</evidence>
<dbReference type="AlphaFoldDB" id="A0A917M4H7"/>
<reference evidence="2" key="1">
    <citation type="journal article" date="2014" name="Int. J. Syst. Evol. Microbiol.">
        <title>Complete genome sequence of Corynebacterium casei LMG S-19264T (=DSM 44701T), isolated from a smear-ripened cheese.</title>
        <authorList>
            <consortium name="US DOE Joint Genome Institute (JGI-PGF)"/>
            <person name="Walter F."/>
            <person name="Albersmeier A."/>
            <person name="Kalinowski J."/>
            <person name="Ruckert C."/>
        </authorList>
    </citation>
    <scope>NUCLEOTIDE SEQUENCE</scope>
    <source>
        <strain evidence="2">CGMCC 1.12195</strain>
    </source>
</reference>
<protein>
    <recommendedName>
        <fullName evidence="1">Nitrite/Sulfite reductase ferredoxin-like domain-containing protein</fullName>
    </recommendedName>
</protein>
<organism evidence="2 3">
    <name type="scientific">Parapedobacter pyrenivorans</name>
    <dbReference type="NCBI Taxonomy" id="1305674"/>
    <lineage>
        <taxon>Bacteria</taxon>
        <taxon>Pseudomonadati</taxon>
        <taxon>Bacteroidota</taxon>
        <taxon>Sphingobacteriia</taxon>
        <taxon>Sphingobacteriales</taxon>
        <taxon>Sphingobacteriaceae</taxon>
        <taxon>Parapedobacter</taxon>
    </lineage>
</organism>
<dbReference type="Proteomes" id="UP000660862">
    <property type="component" value="Unassembled WGS sequence"/>
</dbReference>
<keyword evidence="3" id="KW-1185">Reference proteome</keyword>
<comment type="caution">
    <text evidence="2">The sequence shown here is derived from an EMBL/GenBank/DDBJ whole genome shotgun (WGS) entry which is preliminary data.</text>
</comment>
<sequence>MNNVMETPATLRDDKHHLVRVFIKGGMVTPEDLMAILEASGTLGNEFIFFGSRQDILFPARSGSLTNLAEQLATRQIDVRQGHRDLFQNLVSSTVAIGITNTTEWLDLGSYRSVLDAFAHPPQLKINITDPRQAMVPLFTGDLNFVASAKPQYWYLYLRNAHAGDRLEKWPTLVHSTDIAKLSVFLEQRLLKDRMAMLPDLIAGLAEHIKLNTIVTREDLRLPTPYFPCYEGMESLGDGKSWLGLYWRNNRFHIPFLVRACQLCIDGRIPYFYITPWKSFVIKDIRDDDRLEWERLMGGMGINMRHSSLELNWHIPVLDEEALQLKQFLVGELDQQDICTHGLTFSIITEDSPRWFTSIVIKRKGARGNRSTESFDLYYAERFDPNTLRYFEYAKGVAMDVIPALLVELSKSYYSRVAPKT</sequence>
<feature type="domain" description="Nitrite/Sulfite reductase ferredoxin-like" evidence="1">
    <location>
        <begin position="12"/>
        <end position="59"/>
    </location>
</feature>
<gene>
    <name evidence="2" type="ORF">GCM10007415_03030</name>
</gene>
<evidence type="ECO:0000259" key="1">
    <source>
        <dbReference type="Pfam" id="PF03460"/>
    </source>
</evidence>
<name>A0A917M4H7_9SPHI</name>
<reference evidence="2" key="2">
    <citation type="submission" date="2020-09" db="EMBL/GenBank/DDBJ databases">
        <authorList>
            <person name="Sun Q."/>
            <person name="Zhou Y."/>
        </authorList>
    </citation>
    <scope>NUCLEOTIDE SEQUENCE</scope>
    <source>
        <strain evidence="2">CGMCC 1.12195</strain>
    </source>
</reference>
<evidence type="ECO:0000313" key="2">
    <source>
        <dbReference type="EMBL" id="GGG74879.1"/>
    </source>
</evidence>
<dbReference type="InterPro" id="IPR005117">
    <property type="entry name" value="NiRdtase/SiRdtase_haem-b_fer"/>
</dbReference>
<accession>A0A917M4H7</accession>
<dbReference type="InterPro" id="IPR036136">
    <property type="entry name" value="Nit/Sulf_reduc_fer-like_dom_sf"/>
</dbReference>
<dbReference type="Pfam" id="PF03460">
    <property type="entry name" value="NIR_SIR_ferr"/>
    <property type="match status" value="1"/>
</dbReference>
<dbReference type="GO" id="GO:0016491">
    <property type="term" value="F:oxidoreductase activity"/>
    <property type="evidence" value="ECO:0007669"/>
    <property type="project" value="InterPro"/>
</dbReference>
<dbReference type="EMBL" id="BMER01000001">
    <property type="protein sequence ID" value="GGG74879.1"/>
    <property type="molecule type" value="Genomic_DNA"/>
</dbReference>
<dbReference type="SUPFAM" id="SSF55124">
    <property type="entry name" value="Nitrite/Sulfite reductase N-terminal domain-like"/>
    <property type="match status" value="1"/>
</dbReference>